<evidence type="ECO:0000256" key="4">
    <source>
        <dbReference type="SAM" id="Phobius"/>
    </source>
</evidence>
<sequence length="131" mass="14841">MRGCGSYRDGVVYVRVVFIFIVLFGCLALPTQCRLKLTETASTVSIVNSTSLEQSKIYLVFCISGRCNYFGGWKDCYCCLDMYRKENCHETQEECKAKCIVCDPNCHALPPPQLSIEDMWVNAKTNITLTE</sequence>
<dbReference type="InterPro" id="IPR041608">
    <property type="entry name" value="ESF1_brassicaceae"/>
</dbReference>
<evidence type="ECO:0000256" key="3">
    <source>
        <dbReference type="ARBA" id="ARBA00023157"/>
    </source>
</evidence>
<dbReference type="Proteomes" id="UP000324897">
    <property type="component" value="Chromosome 5"/>
</dbReference>
<feature type="transmembrane region" description="Helical" evidence="4">
    <location>
        <begin position="12"/>
        <end position="30"/>
    </location>
</feature>
<accession>A0A5J9WL57</accession>
<organism evidence="6 7">
    <name type="scientific">Eragrostis curvula</name>
    <name type="common">weeping love grass</name>
    <dbReference type="NCBI Taxonomy" id="38414"/>
    <lineage>
        <taxon>Eukaryota</taxon>
        <taxon>Viridiplantae</taxon>
        <taxon>Streptophyta</taxon>
        <taxon>Embryophyta</taxon>
        <taxon>Tracheophyta</taxon>
        <taxon>Spermatophyta</taxon>
        <taxon>Magnoliopsida</taxon>
        <taxon>Liliopsida</taxon>
        <taxon>Poales</taxon>
        <taxon>Poaceae</taxon>
        <taxon>PACMAD clade</taxon>
        <taxon>Chloridoideae</taxon>
        <taxon>Eragrostideae</taxon>
        <taxon>Eragrostidinae</taxon>
        <taxon>Eragrostis</taxon>
    </lineage>
</organism>
<proteinExistence type="inferred from homology"/>
<keyword evidence="2" id="KW-0732">Signal</keyword>
<gene>
    <name evidence="6" type="ORF">EJB05_08298</name>
</gene>
<feature type="domain" description="Embryo surrounding factor 1 brassicaceae" evidence="5">
    <location>
        <begin position="55"/>
        <end position="106"/>
    </location>
</feature>
<protein>
    <recommendedName>
        <fullName evidence="5">Embryo surrounding factor 1 brassicaceae domain-containing protein</fullName>
    </recommendedName>
</protein>
<dbReference type="EMBL" id="RWGY01000004">
    <property type="protein sequence ID" value="TVU48656.1"/>
    <property type="molecule type" value="Genomic_DNA"/>
</dbReference>
<dbReference type="AlphaFoldDB" id="A0A5J9WL57"/>
<dbReference type="OrthoDB" id="691434at2759"/>
<evidence type="ECO:0000313" key="6">
    <source>
        <dbReference type="EMBL" id="TVU48656.1"/>
    </source>
</evidence>
<evidence type="ECO:0000313" key="7">
    <source>
        <dbReference type="Proteomes" id="UP000324897"/>
    </source>
</evidence>
<keyword evidence="7" id="KW-1185">Reference proteome</keyword>
<keyword evidence="3" id="KW-1015">Disulfide bond</keyword>
<keyword evidence="4" id="KW-0812">Transmembrane</keyword>
<evidence type="ECO:0000256" key="2">
    <source>
        <dbReference type="ARBA" id="ARBA00022729"/>
    </source>
</evidence>
<keyword evidence="4" id="KW-1133">Transmembrane helix</keyword>
<evidence type="ECO:0000256" key="1">
    <source>
        <dbReference type="ARBA" id="ARBA00010149"/>
    </source>
</evidence>
<comment type="similarity">
    <text evidence="1">Belongs to the MEG family.</text>
</comment>
<dbReference type="Gramene" id="TVU48656">
    <property type="protein sequence ID" value="TVU48656"/>
    <property type="gene ID" value="EJB05_08298"/>
</dbReference>
<evidence type="ECO:0000259" key="5">
    <source>
        <dbReference type="Pfam" id="PF18209"/>
    </source>
</evidence>
<dbReference type="GO" id="GO:0010098">
    <property type="term" value="P:suspensor development"/>
    <property type="evidence" value="ECO:0007669"/>
    <property type="project" value="InterPro"/>
</dbReference>
<name>A0A5J9WL57_9POAL</name>
<dbReference type="PROSITE" id="PS51257">
    <property type="entry name" value="PROKAR_LIPOPROTEIN"/>
    <property type="match status" value="1"/>
</dbReference>
<comment type="caution">
    <text evidence="6">The sequence shown here is derived from an EMBL/GenBank/DDBJ whole genome shotgun (WGS) entry which is preliminary data.</text>
</comment>
<keyword evidence="4" id="KW-0472">Membrane</keyword>
<reference evidence="6 7" key="1">
    <citation type="journal article" date="2019" name="Sci. Rep.">
        <title>A high-quality genome of Eragrostis curvula grass provides insights into Poaceae evolution and supports new strategies to enhance forage quality.</title>
        <authorList>
            <person name="Carballo J."/>
            <person name="Santos B.A.C.M."/>
            <person name="Zappacosta D."/>
            <person name="Garbus I."/>
            <person name="Selva J.P."/>
            <person name="Gallo C.A."/>
            <person name="Diaz A."/>
            <person name="Albertini E."/>
            <person name="Caccamo M."/>
            <person name="Echenique V."/>
        </authorList>
    </citation>
    <scope>NUCLEOTIDE SEQUENCE [LARGE SCALE GENOMIC DNA]</scope>
    <source>
        <strain evidence="7">cv. Victoria</strain>
        <tissue evidence="6">Leaf</tissue>
    </source>
</reference>
<dbReference type="Pfam" id="PF18209">
    <property type="entry name" value="ESF1"/>
    <property type="match status" value="1"/>
</dbReference>